<dbReference type="EMBL" id="GGEC01071187">
    <property type="protein sequence ID" value="MBX51671.1"/>
    <property type="molecule type" value="Transcribed_RNA"/>
</dbReference>
<reference evidence="1" key="1">
    <citation type="submission" date="2018-02" db="EMBL/GenBank/DDBJ databases">
        <title>Rhizophora mucronata_Transcriptome.</title>
        <authorList>
            <person name="Meera S.P."/>
            <person name="Sreeshan A."/>
            <person name="Augustine A."/>
        </authorList>
    </citation>
    <scope>NUCLEOTIDE SEQUENCE</scope>
    <source>
        <tissue evidence="1">Leaf</tissue>
    </source>
</reference>
<proteinExistence type="predicted"/>
<dbReference type="AlphaFoldDB" id="A0A2P2PAM3"/>
<name>A0A2P2PAM3_RHIMU</name>
<protein>
    <submittedName>
        <fullName evidence="1">Uncharacterized protein</fullName>
    </submittedName>
</protein>
<organism evidence="1">
    <name type="scientific">Rhizophora mucronata</name>
    <name type="common">Asiatic mangrove</name>
    <dbReference type="NCBI Taxonomy" id="61149"/>
    <lineage>
        <taxon>Eukaryota</taxon>
        <taxon>Viridiplantae</taxon>
        <taxon>Streptophyta</taxon>
        <taxon>Embryophyta</taxon>
        <taxon>Tracheophyta</taxon>
        <taxon>Spermatophyta</taxon>
        <taxon>Magnoliopsida</taxon>
        <taxon>eudicotyledons</taxon>
        <taxon>Gunneridae</taxon>
        <taxon>Pentapetalae</taxon>
        <taxon>rosids</taxon>
        <taxon>fabids</taxon>
        <taxon>Malpighiales</taxon>
        <taxon>Rhizophoraceae</taxon>
        <taxon>Rhizophora</taxon>
    </lineage>
</organism>
<sequence>MMGLNDHQKVFKMNIIQCVRRQYSSKLTGPTSQLIWNLVFGCPCLPPKKHRKKKKCLSLLLHAQWKG</sequence>
<accession>A0A2P2PAM3</accession>
<evidence type="ECO:0000313" key="1">
    <source>
        <dbReference type="EMBL" id="MBX51671.1"/>
    </source>
</evidence>